<comment type="caution">
    <text evidence="1">The sequence shown here is derived from an EMBL/GenBank/DDBJ whole genome shotgun (WGS) entry which is preliminary data.</text>
</comment>
<proteinExistence type="predicted"/>
<accession>A0A131ZZZ6</accession>
<evidence type="ECO:0000313" key="2">
    <source>
        <dbReference type="Proteomes" id="UP000616769"/>
    </source>
</evidence>
<dbReference type="EMBL" id="JXLN01005778">
    <property type="protein sequence ID" value="KPM03680.1"/>
    <property type="molecule type" value="Genomic_DNA"/>
</dbReference>
<organism evidence="1 2">
    <name type="scientific">Sarcoptes scabiei</name>
    <name type="common">Itch mite</name>
    <name type="synonym">Acarus scabiei</name>
    <dbReference type="NCBI Taxonomy" id="52283"/>
    <lineage>
        <taxon>Eukaryota</taxon>
        <taxon>Metazoa</taxon>
        <taxon>Ecdysozoa</taxon>
        <taxon>Arthropoda</taxon>
        <taxon>Chelicerata</taxon>
        <taxon>Arachnida</taxon>
        <taxon>Acari</taxon>
        <taxon>Acariformes</taxon>
        <taxon>Sarcoptiformes</taxon>
        <taxon>Astigmata</taxon>
        <taxon>Psoroptidia</taxon>
        <taxon>Sarcoptoidea</taxon>
        <taxon>Sarcoptidae</taxon>
        <taxon>Sarcoptinae</taxon>
        <taxon>Sarcoptes</taxon>
    </lineage>
</organism>
<evidence type="ECO:0000313" key="1">
    <source>
        <dbReference type="EMBL" id="KPM03680.1"/>
    </source>
</evidence>
<dbReference type="Proteomes" id="UP000616769">
    <property type="component" value="Unassembled WGS sequence"/>
</dbReference>
<reference evidence="1 2" key="1">
    <citation type="journal article" date="2015" name="Parasit. Vectors">
        <title>Draft genome of the scabies mite.</title>
        <authorList>
            <person name="Rider S.D.Jr."/>
            <person name="Morgan M.S."/>
            <person name="Arlian L.G."/>
        </authorList>
    </citation>
    <scope>NUCLEOTIDE SEQUENCE [LARGE SCALE GENOMIC DNA]</scope>
    <source>
        <strain evidence="1">Arlian Lab</strain>
    </source>
</reference>
<sequence length="65" mass="7681">MEWNLICYCRSRKNNVLYKNTAVHTETVHIKQSKSLKISFAFGNYQNFLKSNKIQYTKDTCILFG</sequence>
<protein>
    <submittedName>
        <fullName evidence="1">Uncharacterized protein</fullName>
    </submittedName>
</protein>
<dbReference type="AlphaFoldDB" id="A0A131ZZZ6"/>
<dbReference type="VEuPathDB" id="VectorBase:SSCA000936"/>
<name>A0A131ZZZ6_SARSC</name>
<gene>
    <name evidence="1" type="ORF">QR98_0021140</name>
</gene>